<feature type="transmembrane region" description="Helical" evidence="1">
    <location>
        <begin position="341"/>
        <end position="363"/>
    </location>
</feature>
<comment type="caution">
    <text evidence="4">The sequence shown here is derived from an EMBL/GenBank/DDBJ whole genome shotgun (WGS) entry which is preliminary data.</text>
</comment>
<reference evidence="4" key="1">
    <citation type="submission" date="2020-11" db="EMBL/GenBank/DDBJ databases">
        <title>Sequencing the genomes of 1000 actinobacteria strains.</title>
        <authorList>
            <person name="Klenk H.-P."/>
        </authorList>
    </citation>
    <scope>NUCLEOTIDE SEQUENCE</scope>
    <source>
        <strain evidence="4">DSM 45356</strain>
    </source>
</reference>
<protein>
    <submittedName>
        <fullName evidence="4">TQXA domain-containing protein/LPXTG-motif cell wall-anchored protein</fullName>
    </submittedName>
</protein>
<sequence length="372" mass="37925">MLVTKLRPALVAAAIGAAVLGLTTPAFAADPAKGQVVTVPHADGFAISYVNGSVDGGKADDYSTGLIGIKLAGTDKAKLAYCIDIKHPLAQYATYKEAAWETASVGNLDRINWLLHNSFPAKPAGEVLTKAGVPTASEAAYVDGATVQKNQYLVYAGTQAAIWHFSDKFSLLGDAAKGGFGAADFATVKKVYDFLVGVGDAVPAHATLGITPASSTAKVGDKAGPFTVASSVGEATLAVTGGKAVDKDGKEITKIGDKGQFWLTATEAGTVSVTATATGNTDLGRVFVFDSWPNPDLKKEFAAKAVAGEQKVIIPGNKTETVTAKVGATFTATPTLPVTGAAAAGIAGAGVLLLGAGGALVLMRRRRIKFEA</sequence>
<keyword evidence="1" id="KW-0472">Membrane</keyword>
<dbReference type="NCBIfam" id="TIGR01167">
    <property type="entry name" value="LPXTG_anchor"/>
    <property type="match status" value="1"/>
</dbReference>
<dbReference type="AlphaFoldDB" id="A0A8J7KNE3"/>
<accession>A0A8J7KNE3</accession>
<keyword evidence="2" id="KW-0732">Signal</keyword>
<evidence type="ECO:0000313" key="4">
    <source>
        <dbReference type="EMBL" id="MBG6140166.1"/>
    </source>
</evidence>
<keyword evidence="1" id="KW-1133">Transmembrane helix</keyword>
<dbReference type="EMBL" id="JADOUF010000001">
    <property type="protein sequence ID" value="MBG6140166.1"/>
    <property type="molecule type" value="Genomic_DNA"/>
</dbReference>
<feature type="chain" id="PRO_5035273469" evidence="2">
    <location>
        <begin position="29"/>
        <end position="372"/>
    </location>
</feature>
<evidence type="ECO:0000256" key="1">
    <source>
        <dbReference type="SAM" id="Phobius"/>
    </source>
</evidence>
<feature type="signal peptide" evidence="2">
    <location>
        <begin position="1"/>
        <end position="28"/>
    </location>
</feature>
<proteinExistence type="predicted"/>
<feature type="domain" description="Thioester" evidence="3">
    <location>
        <begin position="80"/>
        <end position="197"/>
    </location>
</feature>
<evidence type="ECO:0000256" key="2">
    <source>
        <dbReference type="SAM" id="SignalP"/>
    </source>
</evidence>
<keyword evidence="1" id="KW-0812">Transmembrane</keyword>
<dbReference type="InterPro" id="IPR013552">
    <property type="entry name" value="Thioester_dom"/>
</dbReference>
<evidence type="ECO:0000313" key="5">
    <source>
        <dbReference type="Proteomes" id="UP000622552"/>
    </source>
</evidence>
<dbReference type="Proteomes" id="UP000622552">
    <property type="component" value="Unassembled WGS sequence"/>
</dbReference>
<organism evidence="4 5">
    <name type="scientific">Longispora fulva</name>
    <dbReference type="NCBI Taxonomy" id="619741"/>
    <lineage>
        <taxon>Bacteria</taxon>
        <taxon>Bacillati</taxon>
        <taxon>Actinomycetota</taxon>
        <taxon>Actinomycetes</taxon>
        <taxon>Micromonosporales</taxon>
        <taxon>Micromonosporaceae</taxon>
        <taxon>Longispora</taxon>
    </lineage>
</organism>
<gene>
    <name evidence="4" type="ORF">IW245_006360</name>
</gene>
<evidence type="ECO:0000259" key="3">
    <source>
        <dbReference type="Pfam" id="PF08341"/>
    </source>
</evidence>
<dbReference type="RefSeq" id="WP_197006740.1">
    <property type="nucleotide sequence ID" value="NZ_BONS01000006.1"/>
</dbReference>
<dbReference type="Pfam" id="PF08341">
    <property type="entry name" value="TED"/>
    <property type="match status" value="1"/>
</dbReference>
<name>A0A8J7KNE3_9ACTN</name>
<keyword evidence="5" id="KW-1185">Reference proteome</keyword>